<reference evidence="6 7" key="2">
    <citation type="submission" date="2019-01" db="EMBL/GenBank/DDBJ databases">
        <title>Motilimonas pumilus sp. nov., isolated from the gut of sea cucumber (Apostichopus japonicus).</title>
        <authorList>
            <person name="Wang F.-Q."/>
            <person name="Ren L.-H."/>
            <person name="Lin Y.-W."/>
            <person name="Sun G.-H."/>
            <person name="Du Z.-J."/>
            <person name="Zhao J.-X."/>
            <person name="Liu X.-J."/>
            <person name="Liu L.-J."/>
        </authorList>
    </citation>
    <scope>NUCLEOTIDE SEQUENCE [LARGE SCALE GENOMIC DNA]</scope>
    <source>
        <strain evidence="6 7">PLHSC7-2</strain>
    </source>
</reference>
<keyword evidence="2 3" id="KW-0472">Membrane</keyword>
<comment type="caution">
    <text evidence="6">The sequence shown here is derived from an EMBL/GenBank/DDBJ whole genome shotgun (WGS) entry which is preliminary data.</text>
</comment>
<dbReference type="InterPro" id="IPR006665">
    <property type="entry name" value="OmpA-like"/>
</dbReference>
<dbReference type="Gene3D" id="3.30.1330.60">
    <property type="entry name" value="OmpA-like domain"/>
    <property type="match status" value="1"/>
</dbReference>
<reference evidence="6 7" key="1">
    <citation type="submission" date="2018-09" db="EMBL/GenBank/DDBJ databases">
        <authorList>
            <person name="Wang F."/>
        </authorList>
    </citation>
    <scope>NUCLEOTIDE SEQUENCE [LARGE SCALE GENOMIC DNA]</scope>
    <source>
        <strain evidence="6 7">PLHSC7-2</strain>
    </source>
</reference>
<protein>
    <submittedName>
        <fullName evidence="6">OmpA family protein</fullName>
    </submittedName>
</protein>
<dbReference type="Proteomes" id="UP000283255">
    <property type="component" value="Unassembled WGS sequence"/>
</dbReference>
<dbReference type="InterPro" id="IPR036737">
    <property type="entry name" value="OmpA-like_sf"/>
</dbReference>
<feature type="chain" id="PRO_5019561743" evidence="4">
    <location>
        <begin position="22"/>
        <end position="201"/>
    </location>
</feature>
<dbReference type="EMBL" id="QZCH01000010">
    <property type="protein sequence ID" value="RJG47963.1"/>
    <property type="molecule type" value="Genomic_DNA"/>
</dbReference>
<comment type="subcellular location">
    <subcellularLocation>
        <location evidence="1">Membrane</location>
    </subcellularLocation>
</comment>
<dbReference type="PROSITE" id="PS51123">
    <property type="entry name" value="OMPA_2"/>
    <property type="match status" value="1"/>
</dbReference>
<dbReference type="OrthoDB" id="9805832at2"/>
<proteinExistence type="predicted"/>
<accession>A0A418YFF2</accession>
<evidence type="ECO:0000256" key="3">
    <source>
        <dbReference type="PROSITE-ProRule" id="PRU00473"/>
    </source>
</evidence>
<dbReference type="AlphaFoldDB" id="A0A418YFF2"/>
<evidence type="ECO:0000313" key="7">
    <source>
        <dbReference type="Proteomes" id="UP000283255"/>
    </source>
</evidence>
<dbReference type="PRINTS" id="PR01021">
    <property type="entry name" value="OMPADOMAIN"/>
</dbReference>
<dbReference type="Pfam" id="PF00691">
    <property type="entry name" value="OmpA"/>
    <property type="match status" value="1"/>
</dbReference>
<dbReference type="InterPro" id="IPR006664">
    <property type="entry name" value="OMP_bac"/>
</dbReference>
<dbReference type="GO" id="GO:0016020">
    <property type="term" value="C:membrane"/>
    <property type="evidence" value="ECO:0007669"/>
    <property type="project" value="UniProtKB-SubCell"/>
</dbReference>
<feature type="domain" description="OmpA-like" evidence="5">
    <location>
        <begin position="65"/>
        <end position="178"/>
    </location>
</feature>
<organism evidence="6 7">
    <name type="scientific">Motilimonas pumila</name>
    <dbReference type="NCBI Taxonomy" id="2303987"/>
    <lineage>
        <taxon>Bacteria</taxon>
        <taxon>Pseudomonadati</taxon>
        <taxon>Pseudomonadota</taxon>
        <taxon>Gammaproteobacteria</taxon>
        <taxon>Alteromonadales</taxon>
        <taxon>Alteromonadales genera incertae sedis</taxon>
        <taxon>Motilimonas</taxon>
    </lineage>
</organism>
<evidence type="ECO:0000256" key="1">
    <source>
        <dbReference type="ARBA" id="ARBA00004370"/>
    </source>
</evidence>
<dbReference type="CDD" id="cd07185">
    <property type="entry name" value="OmpA_C-like"/>
    <property type="match status" value="1"/>
</dbReference>
<evidence type="ECO:0000313" key="6">
    <source>
        <dbReference type="EMBL" id="RJG47963.1"/>
    </source>
</evidence>
<name>A0A418YFF2_9GAMM</name>
<evidence type="ECO:0000259" key="5">
    <source>
        <dbReference type="PROSITE" id="PS51123"/>
    </source>
</evidence>
<keyword evidence="4" id="KW-0732">Signal</keyword>
<gene>
    <name evidence="6" type="ORF">D1Z90_09630</name>
</gene>
<dbReference type="RefSeq" id="WP_119910546.1">
    <property type="nucleotide sequence ID" value="NZ_QZCH01000010.1"/>
</dbReference>
<feature type="signal peptide" evidence="4">
    <location>
        <begin position="1"/>
        <end position="21"/>
    </location>
</feature>
<evidence type="ECO:0000256" key="4">
    <source>
        <dbReference type="SAM" id="SignalP"/>
    </source>
</evidence>
<keyword evidence="7" id="KW-1185">Reference proteome</keyword>
<sequence length="201" mass="22453">MSNKLLTLLAVLPLAACVQMADPKVDTYQYSDLRDDDQDGIINQRDLCQQTPDIAAVDNQGCALWALIDQIDRVVVEFDYNQSVIRPSQKGQVAEIKTILQQKPQAKVILVGDTSSEGSLSYNSALAERRNQAVKAALMQQGVSSSRIETQVFNQDTNLTQYLKKRQRRTIAVISHNEHSVTSEWNIYSSQERADKAKGGR</sequence>
<dbReference type="SUPFAM" id="SSF103088">
    <property type="entry name" value="OmpA-like"/>
    <property type="match status" value="1"/>
</dbReference>
<evidence type="ECO:0000256" key="2">
    <source>
        <dbReference type="ARBA" id="ARBA00023136"/>
    </source>
</evidence>